<dbReference type="Proteomes" id="UP000762676">
    <property type="component" value="Unassembled WGS sequence"/>
</dbReference>
<protein>
    <submittedName>
        <fullName evidence="1">Uncharacterized protein</fullName>
    </submittedName>
</protein>
<sequence>MKRLPAWLSDVLAVTTIVFLAIPSTFSMSILLPGEEDYDSFKRVQKRQHHDPWDLCPAEMPSVDCFYVYLRVYARLRREGARDAPSRIVGKRAVANSIFDSWSPSRSEPWTSAEQQTKSRPGLALADLLQDLYLRRRVQK</sequence>
<gene>
    <name evidence="1" type="ORF">ElyMa_004274200</name>
</gene>
<reference evidence="1 2" key="1">
    <citation type="journal article" date="2021" name="Elife">
        <title>Chloroplast acquisition without the gene transfer in kleptoplastic sea slugs, Plakobranchus ocellatus.</title>
        <authorList>
            <person name="Maeda T."/>
            <person name="Takahashi S."/>
            <person name="Yoshida T."/>
            <person name="Shimamura S."/>
            <person name="Takaki Y."/>
            <person name="Nagai Y."/>
            <person name="Toyoda A."/>
            <person name="Suzuki Y."/>
            <person name="Arimoto A."/>
            <person name="Ishii H."/>
            <person name="Satoh N."/>
            <person name="Nishiyama T."/>
            <person name="Hasebe M."/>
            <person name="Maruyama T."/>
            <person name="Minagawa J."/>
            <person name="Obokata J."/>
            <person name="Shigenobu S."/>
        </authorList>
    </citation>
    <scope>NUCLEOTIDE SEQUENCE [LARGE SCALE GENOMIC DNA]</scope>
</reference>
<dbReference type="AlphaFoldDB" id="A0AAV4GUV2"/>
<proteinExistence type="predicted"/>
<evidence type="ECO:0000313" key="1">
    <source>
        <dbReference type="EMBL" id="GFR89293.1"/>
    </source>
</evidence>
<accession>A0AAV4GUV2</accession>
<comment type="caution">
    <text evidence="1">The sequence shown here is derived from an EMBL/GenBank/DDBJ whole genome shotgun (WGS) entry which is preliminary data.</text>
</comment>
<dbReference type="EMBL" id="BMAT01008623">
    <property type="protein sequence ID" value="GFR89293.1"/>
    <property type="molecule type" value="Genomic_DNA"/>
</dbReference>
<name>A0AAV4GUV2_9GAST</name>
<organism evidence="1 2">
    <name type="scientific">Elysia marginata</name>
    <dbReference type="NCBI Taxonomy" id="1093978"/>
    <lineage>
        <taxon>Eukaryota</taxon>
        <taxon>Metazoa</taxon>
        <taxon>Spiralia</taxon>
        <taxon>Lophotrochozoa</taxon>
        <taxon>Mollusca</taxon>
        <taxon>Gastropoda</taxon>
        <taxon>Heterobranchia</taxon>
        <taxon>Euthyneura</taxon>
        <taxon>Panpulmonata</taxon>
        <taxon>Sacoglossa</taxon>
        <taxon>Placobranchoidea</taxon>
        <taxon>Plakobranchidae</taxon>
        <taxon>Elysia</taxon>
    </lineage>
</organism>
<keyword evidence="2" id="KW-1185">Reference proteome</keyword>
<evidence type="ECO:0000313" key="2">
    <source>
        <dbReference type="Proteomes" id="UP000762676"/>
    </source>
</evidence>